<name>K0T6R3_THAOC</name>
<sequence>STVQAFNHFPHHHDKEAYDDAIAPSPSECHQLTAFSDACWGGQFGNAVKDGTLAWKAVRQKRTALSSCEAEIVATNECVEELLSVCYRAADLDLLEEVSGPTAVYNDNQACVNWSASLTTFRALRLLVP</sequence>
<reference evidence="1 2" key="1">
    <citation type="journal article" date="2012" name="Genome Biol.">
        <title>Genome and low-iron response of an oceanic diatom adapted to chronic iron limitation.</title>
        <authorList>
            <person name="Lommer M."/>
            <person name="Specht M."/>
            <person name="Roy A.S."/>
            <person name="Kraemer L."/>
            <person name="Andreson R."/>
            <person name="Gutowska M.A."/>
            <person name="Wolf J."/>
            <person name="Bergner S.V."/>
            <person name="Schilhabel M.B."/>
            <person name="Klostermeier U.C."/>
            <person name="Beiko R.G."/>
            <person name="Rosenstiel P."/>
            <person name="Hippler M."/>
            <person name="Laroche J."/>
        </authorList>
    </citation>
    <scope>NUCLEOTIDE SEQUENCE [LARGE SCALE GENOMIC DNA]</scope>
    <source>
        <strain evidence="1 2">CCMP1005</strain>
    </source>
</reference>
<gene>
    <name evidence="1" type="ORF">THAOC_05724</name>
</gene>
<feature type="non-terminal residue" evidence="1">
    <location>
        <position position="1"/>
    </location>
</feature>
<dbReference type="EMBL" id="AGNL01005422">
    <property type="protein sequence ID" value="EJK72714.1"/>
    <property type="molecule type" value="Genomic_DNA"/>
</dbReference>
<dbReference type="Proteomes" id="UP000266841">
    <property type="component" value="Unassembled WGS sequence"/>
</dbReference>
<accession>K0T6R3</accession>
<dbReference type="AlphaFoldDB" id="K0T6R3"/>
<keyword evidence="2" id="KW-1185">Reference proteome</keyword>
<proteinExistence type="predicted"/>
<evidence type="ECO:0000313" key="1">
    <source>
        <dbReference type="EMBL" id="EJK72714.1"/>
    </source>
</evidence>
<protein>
    <submittedName>
        <fullName evidence="1">Uncharacterized protein</fullName>
    </submittedName>
</protein>
<evidence type="ECO:0000313" key="2">
    <source>
        <dbReference type="Proteomes" id="UP000266841"/>
    </source>
</evidence>
<comment type="caution">
    <text evidence="1">The sequence shown here is derived from an EMBL/GenBank/DDBJ whole genome shotgun (WGS) entry which is preliminary data.</text>
</comment>
<dbReference type="CDD" id="cd09272">
    <property type="entry name" value="RNase_HI_RT_Ty1"/>
    <property type="match status" value="1"/>
</dbReference>
<dbReference type="OrthoDB" id="4356562at2759"/>
<organism evidence="1 2">
    <name type="scientific">Thalassiosira oceanica</name>
    <name type="common">Marine diatom</name>
    <dbReference type="NCBI Taxonomy" id="159749"/>
    <lineage>
        <taxon>Eukaryota</taxon>
        <taxon>Sar</taxon>
        <taxon>Stramenopiles</taxon>
        <taxon>Ochrophyta</taxon>
        <taxon>Bacillariophyta</taxon>
        <taxon>Coscinodiscophyceae</taxon>
        <taxon>Thalassiosirophycidae</taxon>
        <taxon>Thalassiosirales</taxon>
        <taxon>Thalassiosiraceae</taxon>
        <taxon>Thalassiosira</taxon>
    </lineage>
</organism>